<reference evidence="3" key="1">
    <citation type="submission" date="2014-09" db="EMBL/GenBank/DDBJ databases">
        <title>Genome sequence of the luminous mushroom Mycena chlorophos for searching fungal bioluminescence genes.</title>
        <authorList>
            <person name="Tanaka Y."/>
            <person name="Kasuga D."/>
            <person name="Oba Y."/>
            <person name="Hase S."/>
            <person name="Sato K."/>
            <person name="Oba Y."/>
            <person name="Sakakibara Y."/>
        </authorList>
    </citation>
    <scope>NUCLEOTIDE SEQUENCE</scope>
</reference>
<name>A0ABQ0KXZ2_MYCCL</name>
<feature type="compositionally biased region" description="Basic and acidic residues" evidence="2">
    <location>
        <begin position="474"/>
        <end position="490"/>
    </location>
</feature>
<dbReference type="Proteomes" id="UP000815677">
    <property type="component" value="Unassembled WGS sequence"/>
</dbReference>
<feature type="non-terminal residue" evidence="3">
    <location>
        <position position="644"/>
    </location>
</feature>
<sequence length="644" mass="73218">MKTSHAIDPAAGHHFVSTPMGEFPSARHSRSNEDTDNSAPVPTPSSVLDELLLVRKIDENIERDFLQLEADLVQLDPKLSEILDHRNLRTFTSLRSFLDNSTQRIMLSTFSQVPDTPQPHLKWRVYGVAQILARSLQRQQRLWLPRPFYGLDFEEFSHVAPASGSTGRWLCAAEYISFMIAGAAASRLEKAALPASPELKAVLCTQFDKYGWATEPHWPSVPDAAWGSKDGSFPQLTGHYDATGLVLLADHSLVLRRSVAGLRRAMKELEGADLADETVSELTQRVEKLEKSNEQLSDEWNSAIARQEELEKELQELREKYEAGLKTQKTTKLKLDYTKKNAGDNIKYAETANGTLEATIESLRTQLNAQKVDNVELMRQRKHVEELAEIRVNREKDELAQKRREISALQNTVSSLQSELETARDTHLKVLTDLRGQMSTAKQPANVEQKDAQTAAASLAKEITKLQSEIDRLKKHEQAHKDATEEPRNERTRRRKAAKDAFDKNDQGRETATRTLQEELRDASEVIQEERIRTQVEELEAQPRDAEFEADLSESRDTVQEKQPEIAESEVELDHQEKQTDIVELELEWDNRVDERIANLVVGIELGRRAAQDAWDLVEELEDQLRDAEAELSEMRDTVQKKQT</sequence>
<dbReference type="PANTHER" id="PTHR47357:SF1">
    <property type="entry name" value="SPINDLE POLE BODY COMPONENT 110"/>
    <property type="match status" value="1"/>
</dbReference>
<accession>A0ABQ0KXZ2</accession>
<keyword evidence="4" id="KW-1185">Reference proteome</keyword>
<feature type="region of interest" description="Disordered" evidence="2">
    <location>
        <begin position="474"/>
        <end position="511"/>
    </location>
</feature>
<feature type="compositionally biased region" description="Basic and acidic residues" evidence="2">
    <location>
        <begin position="498"/>
        <end position="511"/>
    </location>
</feature>
<organism evidence="3 4">
    <name type="scientific">Mycena chlorophos</name>
    <name type="common">Agaric fungus</name>
    <name type="synonym">Agaricus chlorophos</name>
    <dbReference type="NCBI Taxonomy" id="658473"/>
    <lineage>
        <taxon>Eukaryota</taxon>
        <taxon>Fungi</taxon>
        <taxon>Dikarya</taxon>
        <taxon>Basidiomycota</taxon>
        <taxon>Agaricomycotina</taxon>
        <taxon>Agaricomycetes</taxon>
        <taxon>Agaricomycetidae</taxon>
        <taxon>Agaricales</taxon>
        <taxon>Marasmiineae</taxon>
        <taxon>Mycenaceae</taxon>
        <taxon>Mycena</taxon>
    </lineage>
</organism>
<feature type="coiled-coil region" evidence="1">
    <location>
        <begin position="611"/>
        <end position="638"/>
    </location>
</feature>
<evidence type="ECO:0000256" key="2">
    <source>
        <dbReference type="SAM" id="MobiDB-lite"/>
    </source>
</evidence>
<evidence type="ECO:0000313" key="3">
    <source>
        <dbReference type="EMBL" id="GAT42371.1"/>
    </source>
</evidence>
<feature type="region of interest" description="Disordered" evidence="2">
    <location>
        <begin position="1"/>
        <end position="43"/>
    </location>
</feature>
<feature type="region of interest" description="Disordered" evidence="2">
    <location>
        <begin position="543"/>
        <end position="566"/>
    </location>
</feature>
<feature type="compositionally biased region" description="Basic and acidic residues" evidence="2">
    <location>
        <begin position="543"/>
        <end position="565"/>
    </location>
</feature>
<dbReference type="EMBL" id="DF837825">
    <property type="protein sequence ID" value="GAT42371.1"/>
    <property type="molecule type" value="Genomic_DNA"/>
</dbReference>
<evidence type="ECO:0000256" key="1">
    <source>
        <dbReference type="SAM" id="Coils"/>
    </source>
</evidence>
<keyword evidence="1" id="KW-0175">Coiled coil</keyword>
<gene>
    <name evidence="3" type="ORF">MCHLO_00086</name>
</gene>
<protein>
    <submittedName>
        <fullName evidence="3">Uncharacterized protein</fullName>
    </submittedName>
</protein>
<dbReference type="PANTHER" id="PTHR47357">
    <property type="entry name" value="COP1-INTERACTIVE PROTEIN 1"/>
    <property type="match status" value="1"/>
</dbReference>
<feature type="coiled-coil region" evidence="1">
    <location>
        <begin position="272"/>
        <end position="327"/>
    </location>
</feature>
<evidence type="ECO:0000313" key="4">
    <source>
        <dbReference type="Proteomes" id="UP000815677"/>
    </source>
</evidence>
<proteinExistence type="predicted"/>